<keyword evidence="10" id="KW-0808">Transferase</keyword>
<dbReference type="RefSeq" id="WP_239078783.1">
    <property type="nucleotide sequence ID" value="NZ_BONM01000009.1"/>
</dbReference>
<dbReference type="GO" id="GO:0016020">
    <property type="term" value="C:membrane"/>
    <property type="evidence" value="ECO:0007669"/>
    <property type="project" value="UniProtKB-SubCell"/>
</dbReference>
<proteinExistence type="inferred from homology"/>
<dbReference type="GO" id="GO:0000271">
    <property type="term" value="P:polysaccharide biosynthetic process"/>
    <property type="evidence" value="ECO:0007669"/>
    <property type="project" value="InterPro"/>
</dbReference>
<feature type="compositionally biased region" description="Pro residues" evidence="6">
    <location>
        <begin position="353"/>
        <end position="365"/>
    </location>
</feature>
<feature type="domain" description="Glycosyltransferase 2-like" evidence="8">
    <location>
        <begin position="16"/>
        <end position="131"/>
    </location>
</feature>
<evidence type="ECO:0000256" key="6">
    <source>
        <dbReference type="SAM" id="MobiDB-lite"/>
    </source>
</evidence>
<dbReference type="SUPFAM" id="SSF53448">
    <property type="entry name" value="Nucleotide-diphospho-sugar transferases"/>
    <property type="match status" value="1"/>
</dbReference>
<dbReference type="InterPro" id="IPR001173">
    <property type="entry name" value="Glyco_trans_2-like"/>
</dbReference>
<dbReference type="InterPro" id="IPR029044">
    <property type="entry name" value="Nucleotide-diphossugar_trans"/>
</dbReference>
<dbReference type="PANTHER" id="PTHR48090:SF6">
    <property type="entry name" value="SLR5056 PROTEIN"/>
    <property type="match status" value="1"/>
</dbReference>
<dbReference type="GO" id="GO:0016740">
    <property type="term" value="F:transferase activity"/>
    <property type="evidence" value="ECO:0007669"/>
    <property type="project" value="UniProtKB-KW"/>
</dbReference>
<evidence type="ECO:0000256" key="2">
    <source>
        <dbReference type="ARBA" id="ARBA00006739"/>
    </source>
</evidence>
<feature type="domain" description="GtrA/DPMS transmembrane" evidence="9">
    <location>
        <begin position="226"/>
        <end position="341"/>
    </location>
</feature>
<dbReference type="STRING" id="988821.SAMN05421867_11280"/>
<dbReference type="Gene3D" id="3.90.550.10">
    <property type="entry name" value="Spore Coat Polysaccharide Biosynthesis Protein SpsA, Chain A"/>
    <property type="match status" value="1"/>
</dbReference>
<dbReference type="Pfam" id="PF00535">
    <property type="entry name" value="Glycos_transf_2"/>
    <property type="match status" value="1"/>
</dbReference>
<dbReference type="Proteomes" id="UP000199012">
    <property type="component" value="Unassembled WGS sequence"/>
</dbReference>
<dbReference type="EMBL" id="FOKA01000012">
    <property type="protein sequence ID" value="SFB28201.1"/>
    <property type="molecule type" value="Genomic_DNA"/>
</dbReference>
<accession>A0A1I0ZRS3</accession>
<sequence length="376" mass="38458">MIVLVPALDPDERLVALADALHAAAASGPPLEVVVVDDGSGPAGAAALAAVRARGVVVLTHPVNRGKGAALRTGVAWVLAHRPGRDVVCADSDGQHAPADVLAVARRVATGDGAVVLGVRAFTGPVPMRSRVGNEASRLLFRLSTGQDVVDTQTGLRGYPAALLPDLLTVTGDRFEYELRLLLHLARSGVVVEQHPIATIYLESNASSHFRPVADSLRVMAPLVAFALSSLLGAAVDVAAFAALLPLTGSLALAVGGARAVSAAVNFLVNRHAVFASPGGAGAPLRRAAGRYVALALLLLAGSLGVVTALTDLGVPAVIAKVLADLSLFVLAYGLQSQVVFAGPADVRRDRPALPPTTPTAPVPPVEDRPPTASRR</sequence>
<comment type="similarity">
    <text evidence="2">Belongs to the glycosyltransferase 2 family.</text>
</comment>
<organism evidence="10 11">
    <name type="scientific">Cellulomonas marina</name>
    <dbReference type="NCBI Taxonomy" id="988821"/>
    <lineage>
        <taxon>Bacteria</taxon>
        <taxon>Bacillati</taxon>
        <taxon>Actinomycetota</taxon>
        <taxon>Actinomycetes</taxon>
        <taxon>Micrococcales</taxon>
        <taxon>Cellulomonadaceae</taxon>
        <taxon>Cellulomonas</taxon>
    </lineage>
</organism>
<dbReference type="CDD" id="cd04179">
    <property type="entry name" value="DPM_DPG-synthase_like"/>
    <property type="match status" value="1"/>
</dbReference>
<feature type="transmembrane region" description="Helical" evidence="7">
    <location>
        <begin position="289"/>
        <end position="311"/>
    </location>
</feature>
<evidence type="ECO:0000259" key="8">
    <source>
        <dbReference type="Pfam" id="PF00535"/>
    </source>
</evidence>
<keyword evidence="5 7" id="KW-0472">Membrane</keyword>
<keyword evidence="11" id="KW-1185">Reference proteome</keyword>
<evidence type="ECO:0000313" key="11">
    <source>
        <dbReference type="Proteomes" id="UP000199012"/>
    </source>
</evidence>
<gene>
    <name evidence="10" type="ORF">SAMN05421867_11280</name>
</gene>
<protein>
    <submittedName>
        <fullName evidence="10">Glycosyltransferase involved in cell wall bisynthesis</fullName>
    </submittedName>
</protein>
<evidence type="ECO:0000256" key="3">
    <source>
        <dbReference type="ARBA" id="ARBA00022692"/>
    </source>
</evidence>
<keyword evidence="4 7" id="KW-1133">Transmembrane helix</keyword>
<evidence type="ECO:0000256" key="5">
    <source>
        <dbReference type="ARBA" id="ARBA00023136"/>
    </source>
</evidence>
<dbReference type="AlphaFoldDB" id="A0A1I0ZRS3"/>
<dbReference type="Pfam" id="PF04138">
    <property type="entry name" value="GtrA_DPMS_TM"/>
    <property type="match status" value="1"/>
</dbReference>
<comment type="subcellular location">
    <subcellularLocation>
        <location evidence="1">Membrane</location>
        <topology evidence="1">Multi-pass membrane protein</topology>
    </subcellularLocation>
</comment>
<evidence type="ECO:0000256" key="1">
    <source>
        <dbReference type="ARBA" id="ARBA00004141"/>
    </source>
</evidence>
<reference evidence="10 11" key="1">
    <citation type="submission" date="2016-10" db="EMBL/GenBank/DDBJ databases">
        <authorList>
            <person name="de Groot N.N."/>
        </authorList>
    </citation>
    <scope>NUCLEOTIDE SEQUENCE [LARGE SCALE GENOMIC DNA]</scope>
    <source>
        <strain evidence="10 11">CGMCC 4.6945</strain>
    </source>
</reference>
<feature type="region of interest" description="Disordered" evidence="6">
    <location>
        <begin position="349"/>
        <end position="376"/>
    </location>
</feature>
<evidence type="ECO:0000256" key="7">
    <source>
        <dbReference type="SAM" id="Phobius"/>
    </source>
</evidence>
<evidence type="ECO:0000259" key="9">
    <source>
        <dbReference type="Pfam" id="PF04138"/>
    </source>
</evidence>
<evidence type="ECO:0000256" key="4">
    <source>
        <dbReference type="ARBA" id="ARBA00022989"/>
    </source>
</evidence>
<dbReference type="InterPro" id="IPR050256">
    <property type="entry name" value="Glycosyltransferase_2"/>
</dbReference>
<feature type="transmembrane region" description="Helical" evidence="7">
    <location>
        <begin position="219"/>
        <end position="245"/>
    </location>
</feature>
<keyword evidence="3 7" id="KW-0812">Transmembrane</keyword>
<dbReference type="InterPro" id="IPR007267">
    <property type="entry name" value="GtrA_DPMS_TM"/>
</dbReference>
<name>A0A1I0ZRS3_9CELL</name>
<dbReference type="PANTHER" id="PTHR48090">
    <property type="entry name" value="UNDECAPRENYL-PHOSPHATE 4-DEOXY-4-FORMAMIDO-L-ARABINOSE TRANSFERASE-RELATED"/>
    <property type="match status" value="1"/>
</dbReference>
<feature type="transmembrane region" description="Helical" evidence="7">
    <location>
        <begin position="251"/>
        <end position="269"/>
    </location>
</feature>
<evidence type="ECO:0000313" key="10">
    <source>
        <dbReference type="EMBL" id="SFB28201.1"/>
    </source>
</evidence>